<sequence>MKKMLVFKNDVACLATIHYLVVGKRESLPDDLYITSYNRDAVVQGG</sequence>
<gene>
    <name evidence="1" type="ORF">M529_01170</name>
</gene>
<dbReference type="EMBL" id="AUWY01000022">
    <property type="protein sequence ID" value="EQB33963.1"/>
    <property type="molecule type" value="Genomic_DNA"/>
</dbReference>
<dbReference type="Proteomes" id="UP000015523">
    <property type="component" value="Unassembled WGS sequence"/>
</dbReference>
<comment type="caution">
    <text evidence="1">The sequence shown here is derived from an EMBL/GenBank/DDBJ whole genome shotgun (WGS) entry which is preliminary data.</text>
</comment>
<keyword evidence="2" id="KW-1185">Reference proteome</keyword>
<organism evidence="1 2">
    <name type="scientific">Sphingobium ummariense RL-3</name>
    <dbReference type="NCBI Taxonomy" id="1346791"/>
    <lineage>
        <taxon>Bacteria</taxon>
        <taxon>Pseudomonadati</taxon>
        <taxon>Pseudomonadota</taxon>
        <taxon>Alphaproteobacteria</taxon>
        <taxon>Sphingomonadales</taxon>
        <taxon>Sphingomonadaceae</taxon>
        <taxon>Sphingobium</taxon>
    </lineage>
</organism>
<evidence type="ECO:0000313" key="2">
    <source>
        <dbReference type="Proteomes" id="UP000015523"/>
    </source>
</evidence>
<protein>
    <submittedName>
        <fullName evidence="1">Uncharacterized protein</fullName>
    </submittedName>
</protein>
<reference evidence="1 2" key="1">
    <citation type="journal article" date="2013" name="Genome Announc.">
        <title>Draft Genome Sequence of Sphingobium ummariense Strain RL-3, a Hexachlorocyclohexane-Degrading Bacterium.</title>
        <authorList>
            <person name="Kohli P."/>
            <person name="Dua A."/>
            <person name="Sangwan N."/>
            <person name="Oldach P."/>
            <person name="Khurana J.P."/>
            <person name="Lal R."/>
        </authorList>
    </citation>
    <scope>NUCLEOTIDE SEQUENCE [LARGE SCALE GENOMIC DNA]</scope>
    <source>
        <strain evidence="1 2">RL-3</strain>
    </source>
</reference>
<evidence type="ECO:0000313" key="1">
    <source>
        <dbReference type="EMBL" id="EQB33963.1"/>
    </source>
</evidence>
<accession>T0KKU7</accession>
<proteinExistence type="predicted"/>
<dbReference type="AlphaFoldDB" id="T0KKU7"/>
<name>T0KKU7_9SPHN</name>